<protein>
    <submittedName>
        <fullName evidence="2">Pga2</fullName>
    </submittedName>
</protein>
<feature type="chain" id="PRO_5004954240" evidence="1">
    <location>
        <begin position="20"/>
        <end position="306"/>
    </location>
</feature>
<organism evidence="2">
    <name type="scientific">Streptomyces sp. PGA64</name>
    <dbReference type="NCBI Taxonomy" id="161235"/>
    <lineage>
        <taxon>Bacteria</taxon>
        <taxon>Bacillati</taxon>
        <taxon>Actinomycetota</taxon>
        <taxon>Actinomycetes</taxon>
        <taxon>Kitasatosporales</taxon>
        <taxon>Streptomycetaceae</taxon>
        <taxon>Streptomyces</taxon>
    </lineage>
</organism>
<name>X5D5J1_9ACTN</name>
<sequence length="306" mass="32050">MWSALTTAVLLVCTVQAPAVVPADRTSLAPAGSAARDGRTLRITTAAGGTLDAPESAAAGRVTFDVTTTDPDGGWIGLARPHPGVAWETFRSALRRTVSTHGPDIVAGSADLDAAADLLGGTVVHPGLDASFTRRLDPGTYWLFDYARLDDPAATPHPLRVEGPEGGAEPRPTATLTALRTGGAPRFTLRGTATEGKPLRFTNAMPSGQTAEAIFFRLDEGVTDRALKTYFDSFGDHGQFPGAPAPFELNRGTGSLPVHAGSTTVLRLPLRQGRYVVVDWMKSAQDGLSLVKQGQYAVVEVAAPAP</sequence>
<dbReference type="EMBL" id="AY034378">
    <property type="protein sequence ID" value="AHW57774.1"/>
    <property type="molecule type" value="Genomic_DNA"/>
</dbReference>
<reference evidence="2" key="2">
    <citation type="journal article" date="2004" name="J. Antibiot.">
        <title>Partial activation of a silent angucycline-type gene cluster from a rubromycin beta producing Streptomyces sp. PGA64.</title>
        <authorList>
            <person name="Metsa-Ketela M."/>
            <person name="Ylihonko K."/>
            <person name="Mantsala P."/>
        </authorList>
    </citation>
    <scope>NUCLEOTIDE SEQUENCE</scope>
    <source>
        <strain evidence="2">PGA64</strain>
    </source>
</reference>
<proteinExistence type="predicted"/>
<keyword evidence="1" id="KW-0732">Signal</keyword>
<accession>X5D5J1</accession>
<reference evidence="2" key="1">
    <citation type="journal article" date="2003" name="Antimicrob. Agents Chemother.">
        <title>Engineering anthracycline biosynthesis toward angucyclines.</title>
        <authorList>
            <person name="Metsa-Ketela M."/>
            <person name="Palmu K."/>
            <person name="Kunnari T."/>
            <person name="Ylihonko K."/>
            <person name="Mantsala P."/>
        </authorList>
    </citation>
    <scope>NUCLEOTIDE SEQUENCE</scope>
    <source>
        <strain evidence="2">PGA64</strain>
    </source>
</reference>
<dbReference type="AlphaFoldDB" id="X5D5J1"/>
<reference evidence="2" key="3">
    <citation type="submission" date="2014-04" db="EMBL/GenBank/DDBJ databases">
        <title>Activation of silent natural product biosynthesis pathways by reporter-guided mutant selection.</title>
        <authorList>
            <person name="Guo F."/>
            <person name="Xiang S."/>
            <person name="Li L."/>
            <person name="Wang B."/>
            <person name="Rajasarkka J."/>
            <person name="Grondahl K."/>
            <person name="Hannuksela Y."/>
            <person name="Ai G."/>
            <person name="Metsa-Ketela M."/>
            <person name="Yang K."/>
        </authorList>
    </citation>
    <scope>NUCLEOTIDE SEQUENCE</scope>
    <source>
        <strain evidence="2">PGA64</strain>
    </source>
</reference>
<evidence type="ECO:0000256" key="1">
    <source>
        <dbReference type="SAM" id="SignalP"/>
    </source>
</evidence>
<evidence type="ECO:0000313" key="2">
    <source>
        <dbReference type="EMBL" id="AHW57774.1"/>
    </source>
</evidence>
<feature type="signal peptide" evidence="1">
    <location>
        <begin position="1"/>
        <end position="19"/>
    </location>
</feature>